<organism evidence="1 2">
    <name type="scientific">Paramylibacter ulvae</name>
    <dbReference type="NCBI Taxonomy" id="1651968"/>
    <lineage>
        <taxon>Bacteria</taxon>
        <taxon>Pseudomonadati</taxon>
        <taxon>Pseudomonadota</taxon>
        <taxon>Alphaproteobacteria</taxon>
        <taxon>Rhodobacterales</taxon>
        <taxon>Paracoccaceae</taxon>
        <taxon>Paramylibacter</taxon>
    </lineage>
</organism>
<evidence type="ECO:0000313" key="2">
    <source>
        <dbReference type="Proteomes" id="UP000634455"/>
    </source>
</evidence>
<gene>
    <name evidence="1" type="ORF">GCM10008927_27720</name>
</gene>
<name>A0ABQ3D6U1_9RHOB</name>
<dbReference type="Proteomes" id="UP000634455">
    <property type="component" value="Unassembled WGS sequence"/>
</dbReference>
<dbReference type="InterPro" id="IPR036691">
    <property type="entry name" value="Endo/exonu/phosph_ase_sf"/>
</dbReference>
<dbReference type="EMBL" id="BMZF01000010">
    <property type="protein sequence ID" value="GHA60634.1"/>
    <property type="molecule type" value="Genomic_DNA"/>
</dbReference>
<sequence length="331" mass="37501">MRSLTKPNPEFIFDPAAQVAALRAHRDRVHADPANSRQIPDVGQAGHVLIATWNIANFGQHKRRDIDIAVIGEMISWFEIIAIQEVADNLIDFEKLIAILPNHFSYIFNDKAGNGERAAYVFDTRRVSLGAKMGEVGVVESDRDNIHFDDVDGLPDLAFQGYNRNPLLCSFEIENHRLLMANCHLLYGPQDSAQNRALSLKQRQLEAYAISRWCDLRRKSKNAWTKNIMAVGDFNLPHATDGDPIFAALLDRGLRLPQHETRIPTNVSDSHDYDQIAVTPGLVQQTIDTGVFDFDAVVFGEIWNASAPSYWRTCAKYYISDHRPLWMLLQF</sequence>
<dbReference type="RefSeq" id="WP_189641326.1">
    <property type="nucleotide sequence ID" value="NZ_BMZF01000010.1"/>
</dbReference>
<keyword evidence="2" id="KW-1185">Reference proteome</keyword>
<dbReference type="CDD" id="cd10283">
    <property type="entry name" value="MnuA_DNase1-like"/>
    <property type="match status" value="1"/>
</dbReference>
<protein>
    <recommendedName>
        <fullName evidence="3">Endonuclease/exonuclease/phosphatase domain-containing protein</fullName>
    </recommendedName>
</protein>
<accession>A0ABQ3D6U1</accession>
<comment type="caution">
    <text evidence="1">The sequence shown here is derived from an EMBL/GenBank/DDBJ whole genome shotgun (WGS) entry which is preliminary data.</text>
</comment>
<proteinExistence type="predicted"/>
<dbReference type="Gene3D" id="3.60.10.10">
    <property type="entry name" value="Endonuclease/exonuclease/phosphatase"/>
    <property type="match status" value="1"/>
</dbReference>
<reference evidence="2" key="1">
    <citation type="journal article" date="2019" name="Int. J. Syst. Evol. Microbiol.">
        <title>The Global Catalogue of Microorganisms (GCM) 10K type strain sequencing project: providing services to taxonomists for standard genome sequencing and annotation.</title>
        <authorList>
            <consortium name="The Broad Institute Genomics Platform"/>
            <consortium name="The Broad Institute Genome Sequencing Center for Infectious Disease"/>
            <person name="Wu L."/>
            <person name="Ma J."/>
        </authorList>
    </citation>
    <scope>NUCLEOTIDE SEQUENCE [LARGE SCALE GENOMIC DNA]</scope>
    <source>
        <strain evidence="2">KCTC 32465</strain>
    </source>
</reference>
<dbReference type="SUPFAM" id="SSF56219">
    <property type="entry name" value="DNase I-like"/>
    <property type="match status" value="1"/>
</dbReference>
<evidence type="ECO:0008006" key="3">
    <source>
        <dbReference type="Google" id="ProtNLM"/>
    </source>
</evidence>
<evidence type="ECO:0000313" key="1">
    <source>
        <dbReference type="EMBL" id="GHA60634.1"/>
    </source>
</evidence>